<dbReference type="FunFam" id="3.90.600.10:FF:000001">
    <property type="entry name" value="Trifunctional purine biosynthetic protein adenosine-3"/>
    <property type="match status" value="1"/>
</dbReference>
<dbReference type="Gene3D" id="3.90.600.10">
    <property type="entry name" value="Phosphoribosylglycinamide synthetase, C-terminal domain"/>
    <property type="match status" value="1"/>
</dbReference>
<name>A0A7D4SIG1_9GAMM</name>
<evidence type="ECO:0000313" key="22">
    <source>
        <dbReference type="Proteomes" id="UP000504724"/>
    </source>
</evidence>
<dbReference type="Pfam" id="PF01071">
    <property type="entry name" value="GARS_A"/>
    <property type="match status" value="1"/>
</dbReference>
<dbReference type="SMART" id="SM01210">
    <property type="entry name" value="GARS_C"/>
    <property type="match status" value="1"/>
</dbReference>
<dbReference type="InterPro" id="IPR011054">
    <property type="entry name" value="Rudment_hybrid_motif"/>
</dbReference>
<keyword evidence="11" id="KW-0460">Magnesium</keyword>
<dbReference type="SUPFAM" id="SSF56059">
    <property type="entry name" value="Glutathione synthetase ATP-binding domain-like"/>
    <property type="match status" value="1"/>
</dbReference>
<keyword evidence="10 18" id="KW-0067">ATP-binding</keyword>
<dbReference type="SUPFAM" id="SSF51246">
    <property type="entry name" value="Rudiment single hybrid motif"/>
    <property type="match status" value="1"/>
</dbReference>
<protein>
    <recommendedName>
        <fullName evidence="5 17">Phosphoribosylamine--glycine ligase</fullName>
        <ecNumber evidence="4 17">6.3.4.13</ecNumber>
    </recommendedName>
    <alternativeName>
        <fullName evidence="16 17">GARS</fullName>
    </alternativeName>
    <alternativeName>
        <fullName evidence="14 17">Glycinamide ribonucleotide synthetase</fullName>
    </alternativeName>
    <alternativeName>
        <fullName evidence="15 17">Phosphoribosylglycinamide synthetase</fullName>
    </alternativeName>
</protein>
<dbReference type="EC" id="6.3.4.13" evidence="4 17"/>
<dbReference type="Gene3D" id="3.40.50.20">
    <property type="match status" value="1"/>
</dbReference>
<accession>A0A7D4SIG1</accession>
<dbReference type="Pfam" id="PF02843">
    <property type="entry name" value="GARS_C"/>
    <property type="match status" value="1"/>
</dbReference>
<dbReference type="UniPathway" id="UPA00074">
    <property type="reaction ID" value="UER00125"/>
</dbReference>
<reference evidence="21 22" key="1">
    <citation type="submission" date="2020-05" db="EMBL/GenBank/DDBJ databases">
        <title>Thiomicrorhabdus sediminis sp.nov. and Thiomicrorhabdus xiamenensis sp.nov., novel sulfur-oxidizing bacteria isolated from coastal sediment.</title>
        <authorList>
            <person name="Liu X."/>
        </authorList>
    </citation>
    <scope>NUCLEOTIDE SEQUENCE [LARGE SCALE GENOMIC DNA]</scope>
    <source>
        <strain evidence="21 22">G2</strain>
    </source>
</reference>
<dbReference type="InterPro" id="IPR020562">
    <property type="entry name" value="PRibGlycinamide_synth_N"/>
</dbReference>
<dbReference type="SUPFAM" id="SSF52440">
    <property type="entry name" value="PreATP-grasp domain"/>
    <property type="match status" value="1"/>
</dbReference>
<dbReference type="InterPro" id="IPR011761">
    <property type="entry name" value="ATP-grasp"/>
</dbReference>
<evidence type="ECO:0000256" key="11">
    <source>
        <dbReference type="ARBA" id="ARBA00022842"/>
    </source>
</evidence>
<evidence type="ECO:0000256" key="3">
    <source>
        <dbReference type="ARBA" id="ARBA00005174"/>
    </source>
</evidence>
<keyword evidence="22" id="KW-1185">Reference proteome</keyword>
<evidence type="ECO:0000256" key="13">
    <source>
        <dbReference type="ARBA" id="ARBA00038345"/>
    </source>
</evidence>
<dbReference type="SMART" id="SM01209">
    <property type="entry name" value="GARS_A"/>
    <property type="match status" value="1"/>
</dbReference>
<comment type="catalytic activity">
    <reaction evidence="17">
        <text>5-phospho-beta-D-ribosylamine + glycine + ATP = N(1)-(5-phospho-beta-D-ribosyl)glycinamide + ADP + phosphate + H(+)</text>
        <dbReference type="Rhea" id="RHEA:17453"/>
        <dbReference type="ChEBI" id="CHEBI:15378"/>
        <dbReference type="ChEBI" id="CHEBI:30616"/>
        <dbReference type="ChEBI" id="CHEBI:43474"/>
        <dbReference type="ChEBI" id="CHEBI:57305"/>
        <dbReference type="ChEBI" id="CHEBI:58681"/>
        <dbReference type="ChEBI" id="CHEBI:143788"/>
        <dbReference type="ChEBI" id="CHEBI:456216"/>
        <dbReference type="EC" id="6.3.4.13"/>
    </reaction>
</comment>
<dbReference type="GO" id="GO:0009113">
    <property type="term" value="P:purine nucleobase biosynthetic process"/>
    <property type="evidence" value="ECO:0007669"/>
    <property type="project" value="InterPro"/>
</dbReference>
<organism evidence="21 22">
    <name type="scientific">Thiomicrorhabdus xiamenensis</name>
    <dbReference type="NCBI Taxonomy" id="2739063"/>
    <lineage>
        <taxon>Bacteria</taxon>
        <taxon>Pseudomonadati</taxon>
        <taxon>Pseudomonadota</taxon>
        <taxon>Gammaproteobacteria</taxon>
        <taxon>Thiotrichales</taxon>
        <taxon>Piscirickettsiaceae</taxon>
        <taxon>Thiomicrorhabdus</taxon>
    </lineage>
</organism>
<dbReference type="AlphaFoldDB" id="A0A7D4SIG1"/>
<evidence type="ECO:0000256" key="1">
    <source>
        <dbReference type="ARBA" id="ARBA00001936"/>
    </source>
</evidence>
<gene>
    <name evidence="17 21" type="primary">purD</name>
    <name evidence="21" type="ORF">HQN79_02820</name>
</gene>
<evidence type="ECO:0000256" key="8">
    <source>
        <dbReference type="ARBA" id="ARBA00022741"/>
    </source>
</evidence>
<evidence type="ECO:0000256" key="6">
    <source>
        <dbReference type="ARBA" id="ARBA00022598"/>
    </source>
</evidence>
<dbReference type="KEGG" id="txa:HQN79_02820"/>
<dbReference type="InterPro" id="IPR013815">
    <property type="entry name" value="ATP_grasp_subdomain_1"/>
</dbReference>
<keyword evidence="9 17" id="KW-0658">Purine biosynthesis</keyword>
<dbReference type="FunFam" id="3.40.50.20:FF:000006">
    <property type="entry name" value="Phosphoribosylamine--glycine ligase, chloroplastic"/>
    <property type="match status" value="1"/>
</dbReference>
<keyword evidence="7" id="KW-0479">Metal-binding</keyword>
<evidence type="ECO:0000256" key="12">
    <source>
        <dbReference type="ARBA" id="ARBA00023211"/>
    </source>
</evidence>
<dbReference type="HAMAP" id="MF_00138">
    <property type="entry name" value="GARS"/>
    <property type="match status" value="1"/>
</dbReference>
<dbReference type="InterPro" id="IPR020561">
    <property type="entry name" value="PRibGlycinamid_synth_ATP-grasp"/>
</dbReference>
<evidence type="ECO:0000256" key="4">
    <source>
        <dbReference type="ARBA" id="ARBA00013255"/>
    </source>
</evidence>
<dbReference type="EMBL" id="CP054020">
    <property type="protein sequence ID" value="QKI88579.1"/>
    <property type="molecule type" value="Genomic_DNA"/>
</dbReference>
<dbReference type="PANTHER" id="PTHR43472">
    <property type="entry name" value="PHOSPHORIBOSYLAMINE--GLYCINE LIGASE"/>
    <property type="match status" value="1"/>
</dbReference>
<comment type="cofactor">
    <cofactor evidence="2">
        <name>Mg(2+)</name>
        <dbReference type="ChEBI" id="CHEBI:18420"/>
    </cofactor>
</comment>
<feature type="domain" description="ATP-grasp" evidence="20">
    <location>
        <begin position="109"/>
        <end position="316"/>
    </location>
</feature>
<dbReference type="InterPro" id="IPR000115">
    <property type="entry name" value="PRibGlycinamide_synth"/>
</dbReference>
<evidence type="ECO:0000256" key="9">
    <source>
        <dbReference type="ARBA" id="ARBA00022755"/>
    </source>
</evidence>
<proteinExistence type="inferred from homology"/>
<evidence type="ECO:0000256" key="10">
    <source>
        <dbReference type="ARBA" id="ARBA00022840"/>
    </source>
</evidence>
<dbReference type="FunFam" id="3.30.470.20:FF:000031">
    <property type="entry name" value="Phosphoribosylamine--glycine ligase"/>
    <property type="match status" value="1"/>
</dbReference>
<feature type="region of interest" description="Disordered" evidence="19">
    <location>
        <begin position="213"/>
        <end position="233"/>
    </location>
</feature>
<comment type="similarity">
    <text evidence="13 17">Belongs to the GARS family.</text>
</comment>
<dbReference type="PROSITE" id="PS50975">
    <property type="entry name" value="ATP_GRASP"/>
    <property type="match status" value="1"/>
</dbReference>
<dbReference type="InterPro" id="IPR037123">
    <property type="entry name" value="PRibGlycinamide_synth_C_sf"/>
</dbReference>
<dbReference type="NCBIfam" id="TIGR00877">
    <property type="entry name" value="purD"/>
    <property type="match status" value="1"/>
</dbReference>
<evidence type="ECO:0000259" key="20">
    <source>
        <dbReference type="PROSITE" id="PS50975"/>
    </source>
</evidence>
<dbReference type="Gene3D" id="3.30.1490.20">
    <property type="entry name" value="ATP-grasp fold, A domain"/>
    <property type="match status" value="1"/>
</dbReference>
<evidence type="ECO:0000256" key="5">
    <source>
        <dbReference type="ARBA" id="ARBA00020605"/>
    </source>
</evidence>
<dbReference type="InterPro" id="IPR020559">
    <property type="entry name" value="PRibGlycinamide_synth_CS"/>
</dbReference>
<dbReference type="InterPro" id="IPR020560">
    <property type="entry name" value="PRibGlycinamide_synth_C-dom"/>
</dbReference>
<dbReference type="RefSeq" id="WP_173284177.1">
    <property type="nucleotide sequence ID" value="NZ_CP054020.1"/>
</dbReference>
<dbReference type="GO" id="GO:0005524">
    <property type="term" value="F:ATP binding"/>
    <property type="evidence" value="ECO:0007669"/>
    <property type="project" value="UniProtKB-UniRule"/>
</dbReference>
<dbReference type="Gene3D" id="3.30.470.20">
    <property type="entry name" value="ATP-grasp fold, B domain"/>
    <property type="match status" value="1"/>
</dbReference>
<evidence type="ECO:0000256" key="7">
    <source>
        <dbReference type="ARBA" id="ARBA00022723"/>
    </source>
</evidence>
<comment type="cofactor">
    <cofactor evidence="1">
        <name>Mn(2+)</name>
        <dbReference type="ChEBI" id="CHEBI:29035"/>
    </cofactor>
</comment>
<keyword evidence="12" id="KW-0464">Manganese</keyword>
<dbReference type="Proteomes" id="UP000504724">
    <property type="component" value="Chromosome"/>
</dbReference>
<evidence type="ECO:0000256" key="16">
    <source>
        <dbReference type="ARBA" id="ARBA00079592"/>
    </source>
</evidence>
<evidence type="ECO:0000256" key="19">
    <source>
        <dbReference type="SAM" id="MobiDB-lite"/>
    </source>
</evidence>
<evidence type="ECO:0000256" key="14">
    <source>
        <dbReference type="ARBA" id="ARBA00042242"/>
    </source>
</evidence>
<dbReference type="FunFam" id="3.30.1490.20:FF:000006">
    <property type="entry name" value="phosphoribosylamine--glycine ligase, chloroplastic-like"/>
    <property type="match status" value="1"/>
</dbReference>
<dbReference type="GO" id="GO:0046872">
    <property type="term" value="F:metal ion binding"/>
    <property type="evidence" value="ECO:0007669"/>
    <property type="project" value="UniProtKB-KW"/>
</dbReference>
<dbReference type="PROSITE" id="PS00184">
    <property type="entry name" value="GARS"/>
    <property type="match status" value="1"/>
</dbReference>
<comment type="pathway">
    <text evidence="3 17">Purine metabolism; IMP biosynthesis via de novo pathway; N(1)-(5-phospho-D-ribosyl)glycinamide from 5-phospho-alpha-D-ribose 1-diphosphate: step 2/2.</text>
</comment>
<keyword evidence="8 18" id="KW-0547">Nucleotide-binding</keyword>
<dbReference type="InterPro" id="IPR016185">
    <property type="entry name" value="PreATP-grasp_dom_sf"/>
</dbReference>
<dbReference type="GO" id="GO:0004637">
    <property type="term" value="F:phosphoribosylamine-glycine ligase activity"/>
    <property type="evidence" value="ECO:0007669"/>
    <property type="project" value="UniProtKB-UniRule"/>
</dbReference>
<evidence type="ECO:0000256" key="2">
    <source>
        <dbReference type="ARBA" id="ARBA00001946"/>
    </source>
</evidence>
<dbReference type="Pfam" id="PF02844">
    <property type="entry name" value="GARS_N"/>
    <property type="match status" value="1"/>
</dbReference>
<dbReference type="GO" id="GO:0006189">
    <property type="term" value="P:'de novo' IMP biosynthetic process"/>
    <property type="evidence" value="ECO:0007669"/>
    <property type="project" value="UniProtKB-UniRule"/>
</dbReference>
<evidence type="ECO:0000313" key="21">
    <source>
        <dbReference type="EMBL" id="QKI88579.1"/>
    </source>
</evidence>
<evidence type="ECO:0000256" key="17">
    <source>
        <dbReference type="HAMAP-Rule" id="MF_00138"/>
    </source>
</evidence>
<sequence length="429" mass="45135">MNILVIGSGGREHALAWKAAQSPMAEKVFVAPGNTGTALEPNLTNVDIKVEDLDGLVKFAQENDIGLAIVGPEVPLVLGVVDAFQAAGLKCFGPTKGAAQLEGSKAFSKDFLAKHNIPTAAYQVFTEIPPAVEYINKMGAPIVIKADGLAAGKGVILADTVEEAIAAVEDMLEGNKFGDAGARVVVEEFLVGEEASFIVMADGVNVLPMATSQDHKARDNGDTGPNTGGMGAYTPAPVVTREIHDRAMAEVIMPTIEGMAKDGLPYTGFLYAGLMIDANGAPKVLEFNCRFGDPETQPIMMRLQSDLVQHCLDALEGKLDQATAQWDSRAALGVVMAAGGYPDDYPKGDVITGIDEANAADLKVFHAGTSTNENGETVTAGGRVLCVTALGENVTAAQKRAYEGVAKISWDKAYFRTDIGHRAVSREAE</sequence>
<evidence type="ECO:0000256" key="18">
    <source>
        <dbReference type="PROSITE-ProRule" id="PRU00409"/>
    </source>
</evidence>
<keyword evidence="6 17" id="KW-0436">Ligase</keyword>
<dbReference type="PANTHER" id="PTHR43472:SF1">
    <property type="entry name" value="PHOSPHORIBOSYLAMINE--GLYCINE LIGASE, CHLOROPLASTIC"/>
    <property type="match status" value="1"/>
</dbReference>
<evidence type="ECO:0000256" key="15">
    <source>
        <dbReference type="ARBA" id="ARBA00042864"/>
    </source>
</evidence>